<protein>
    <submittedName>
        <fullName evidence="2">Type II toxin-antitoxin system HicB family antitoxin</fullName>
    </submittedName>
</protein>
<dbReference type="Proteomes" id="UP001576776">
    <property type="component" value="Unassembled WGS sequence"/>
</dbReference>
<reference evidence="2 3" key="1">
    <citation type="submission" date="2024-09" db="EMBL/GenBank/DDBJ databases">
        <title>Floridaenema gen nov. (Aerosakkonemataceae, Aerosakkonematales ord. nov., Cyanobacteria) from benthic tropical and subtropical fresh waters, with the description of four new species.</title>
        <authorList>
            <person name="Moretto J.A."/>
            <person name="Berthold D.E."/>
            <person name="Lefler F.W."/>
            <person name="Huang I.-S."/>
            <person name="Laughinghouse H. IV."/>
        </authorList>
    </citation>
    <scope>NUCLEOTIDE SEQUENCE [LARGE SCALE GENOMIC DNA]</scope>
    <source>
        <strain evidence="2 3">BLCC-F154</strain>
    </source>
</reference>
<accession>A0ABV4YBA4</accession>
<dbReference type="InterPro" id="IPR035069">
    <property type="entry name" value="TTHA1013/TTHA0281-like"/>
</dbReference>
<keyword evidence="1" id="KW-0175">Coiled coil</keyword>
<dbReference type="InterPro" id="IPR049389">
    <property type="entry name" value="TTHA0281-like"/>
</dbReference>
<sequence length="99" mass="11511">MPTLPNPLFWRHKKSLPFRTLAKHPAMSNTFTAIFEKVDDWYIGYVEELSGANVQEKTLEEARESLQEAIELILISNRELAERELSGRDVIREQIKVNI</sequence>
<evidence type="ECO:0000313" key="2">
    <source>
        <dbReference type="EMBL" id="MFB2935973.1"/>
    </source>
</evidence>
<dbReference type="RefSeq" id="WP_413257474.1">
    <property type="nucleotide sequence ID" value="NZ_JBHFNS010000050.1"/>
</dbReference>
<comment type="caution">
    <text evidence="2">The sequence shown here is derived from an EMBL/GenBank/DDBJ whole genome shotgun (WGS) entry which is preliminary data.</text>
</comment>
<name>A0ABV4YBA4_9CYAN</name>
<gene>
    <name evidence="2" type="ORF">ACE1B6_12030</name>
</gene>
<evidence type="ECO:0000256" key="1">
    <source>
        <dbReference type="SAM" id="Coils"/>
    </source>
</evidence>
<dbReference type="SUPFAM" id="SSF143100">
    <property type="entry name" value="TTHA1013/TTHA0281-like"/>
    <property type="match status" value="1"/>
</dbReference>
<organism evidence="2 3">
    <name type="scientific">Floridaenema fluviatile BLCC-F154</name>
    <dbReference type="NCBI Taxonomy" id="3153640"/>
    <lineage>
        <taxon>Bacteria</taxon>
        <taxon>Bacillati</taxon>
        <taxon>Cyanobacteriota</taxon>
        <taxon>Cyanophyceae</taxon>
        <taxon>Oscillatoriophycideae</taxon>
        <taxon>Aerosakkonematales</taxon>
        <taxon>Aerosakkonemataceae</taxon>
        <taxon>Floridanema</taxon>
        <taxon>Floridanema fluviatile</taxon>
    </lineage>
</organism>
<keyword evidence="3" id="KW-1185">Reference proteome</keyword>
<dbReference type="Pfam" id="PF21748">
    <property type="entry name" value="UPF0150"/>
    <property type="match status" value="1"/>
</dbReference>
<proteinExistence type="predicted"/>
<dbReference type="EMBL" id="JBHFNS010000050">
    <property type="protein sequence ID" value="MFB2935973.1"/>
    <property type="molecule type" value="Genomic_DNA"/>
</dbReference>
<evidence type="ECO:0000313" key="3">
    <source>
        <dbReference type="Proteomes" id="UP001576776"/>
    </source>
</evidence>
<feature type="coiled-coil region" evidence="1">
    <location>
        <begin position="49"/>
        <end position="79"/>
    </location>
</feature>
<dbReference type="Gene3D" id="3.30.160.250">
    <property type="match status" value="1"/>
</dbReference>